<dbReference type="AlphaFoldDB" id="A0A2M3ZV46"/>
<evidence type="ECO:0000313" key="1">
    <source>
        <dbReference type="EMBL" id="MBW32391.1"/>
    </source>
</evidence>
<protein>
    <submittedName>
        <fullName evidence="1">Putative secreted peptide</fullName>
    </submittedName>
</protein>
<accession>A0A2M3ZV46</accession>
<organism evidence="1">
    <name type="scientific">Anopheles braziliensis</name>
    <dbReference type="NCBI Taxonomy" id="58242"/>
    <lineage>
        <taxon>Eukaryota</taxon>
        <taxon>Metazoa</taxon>
        <taxon>Ecdysozoa</taxon>
        <taxon>Arthropoda</taxon>
        <taxon>Hexapoda</taxon>
        <taxon>Insecta</taxon>
        <taxon>Pterygota</taxon>
        <taxon>Neoptera</taxon>
        <taxon>Endopterygota</taxon>
        <taxon>Diptera</taxon>
        <taxon>Nematocera</taxon>
        <taxon>Culicoidea</taxon>
        <taxon>Culicidae</taxon>
        <taxon>Anophelinae</taxon>
        <taxon>Anopheles</taxon>
    </lineage>
</organism>
<dbReference type="EMBL" id="GGFM01011640">
    <property type="protein sequence ID" value="MBW32391.1"/>
    <property type="molecule type" value="Transcribed_RNA"/>
</dbReference>
<reference evidence="1" key="1">
    <citation type="submission" date="2018-01" db="EMBL/GenBank/DDBJ databases">
        <title>An insight into the sialome of Amazonian anophelines.</title>
        <authorList>
            <person name="Ribeiro J.M."/>
            <person name="Scarpassa V."/>
            <person name="Calvo E."/>
        </authorList>
    </citation>
    <scope>NUCLEOTIDE SEQUENCE</scope>
    <source>
        <tissue evidence="1">Salivary glands</tissue>
    </source>
</reference>
<name>A0A2M3ZV46_9DIPT</name>
<proteinExistence type="predicted"/>
<sequence>MFVTSFCSRFFILVRRSVLFCFVFVFLRCYLQINVARVYTNTLIMFPSNRAGLFAYSYTIVASRTRFAQFEVDRNVLKWHLPRVYN</sequence>